<dbReference type="Pfam" id="PF13412">
    <property type="entry name" value="HTH_24"/>
    <property type="match status" value="1"/>
</dbReference>
<dbReference type="SUPFAM" id="SSF46785">
    <property type="entry name" value="Winged helix' DNA-binding domain"/>
    <property type="match status" value="1"/>
</dbReference>
<proteinExistence type="predicted"/>
<dbReference type="InterPro" id="IPR036390">
    <property type="entry name" value="WH_DNA-bd_sf"/>
</dbReference>
<keyword evidence="2" id="KW-1185">Reference proteome</keyword>
<evidence type="ECO:0000313" key="1">
    <source>
        <dbReference type="EMBL" id="GAA5503211.1"/>
    </source>
</evidence>
<dbReference type="Proteomes" id="UP001458946">
    <property type="component" value="Unassembled WGS sequence"/>
</dbReference>
<sequence length="220" mass="24559">MTTSLPPRPPAVPLSAAPERTKTRLLELLKRHGTLTAQDIALKLEVSIPATRRHLSDLCDGGLIESRTERPSGRGRPQHVYALTENGEGVFPKTYSALCMDILRHIEALHGEGSIIKVFEARNAELAERLHQELPAHLPLEVRLELLTRRLSEIGFDAVIESDGHHLYIIQRNCPSLMVAQKYKSLCHAELQLYTLVLGQAVHREKTIACGQGVCRYRIG</sequence>
<dbReference type="InterPro" id="IPR036388">
    <property type="entry name" value="WH-like_DNA-bd_sf"/>
</dbReference>
<accession>A0ABP9VF00</accession>
<evidence type="ECO:0000313" key="2">
    <source>
        <dbReference type="Proteomes" id="UP001458946"/>
    </source>
</evidence>
<comment type="caution">
    <text evidence="1">The sequence shown here is derived from an EMBL/GenBank/DDBJ whole genome shotgun (WGS) entry which is preliminary data.</text>
</comment>
<dbReference type="RefSeq" id="WP_353543183.1">
    <property type="nucleotide sequence ID" value="NZ_BAABRN010000041.1"/>
</dbReference>
<reference evidence="1 2" key="1">
    <citation type="submission" date="2024-02" db="EMBL/GenBank/DDBJ databases">
        <title>Deinococcus xinjiangensis NBRC 107630.</title>
        <authorList>
            <person name="Ichikawa N."/>
            <person name="Katano-Makiyama Y."/>
            <person name="Hidaka K."/>
        </authorList>
    </citation>
    <scope>NUCLEOTIDE SEQUENCE [LARGE SCALE GENOMIC DNA]</scope>
    <source>
        <strain evidence="1 2">NBRC 107630</strain>
    </source>
</reference>
<organism evidence="1 2">
    <name type="scientific">Deinococcus xinjiangensis</name>
    <dbReference type="NCBI Taxonomy" id="457454"/>
    <lineage>
        <taxon>Bacteria</taxon>
        <taxon>Thermotogati</taxon>
        <taxon>Deinococcota</taxon>
        <taxon>Deinococci</taxon>
        <taxon>Deinococcales</taxon>
        <taxon>Deinococcaceae</taxon>
        <taxon>Deinococcus</taxon>
    </lineage>
</organism>
<name>A0ABP9VF00_9DEIO</name>
<dbReference type="EMBL" id="BAABRN010000041">
    <property type="protein sequence ID" value="GAA5503211.1"/>
    <property type="molecule type" value="Genomic_DNA"/>
</dbReference>
<dbReference type="Gene3D" id="1.10.10.10">
    <property type="entry name" value="Winged helix-like DNA-binding domain superfamily/Winged helix DNA-binding domain"/>
    <property type="match status" value="1"/>
</dbReference>
<gene>
    <name evidence="1" type="ORF">Dxin01_02966</name>
</gene>
<evidence type="ECO:0008006" key="3">
    <source>
        <dbReference type="Google" id="ProtNLM"/>
    </source>
</evidence>
<protein>
    <recommendedName>
        <fullName evidence="3">Transcriptional regulator</fullName>
    </recommendedName>
</protein>